<name>A0ABP7HWE2_9ACTN</name>
<dbReference type="Proteomes" id="UP001501009">
    <property type="component" value="Unassembled WGS sequence"/>
</dbReference>
<dbReference type="EMBL" id="BAABDE010000018">
    <property type="protein sequence ID" value="GAA3803159.1"/>
    <property type="molecule type" value="Genomic_DNA"/>
</dbReference>
<dbReference type="Pfam" id="PF04149">
    <property type="entry name" value="DUF397"/>
    <property type="match status" value="1"/>
</dbReference>
<keyword evidence="3" id="KW-1185">Reference proteome</keyword>
<dbReference type="RefSeq" id="WP_275773521.1">
    <property type="nucleotide sequence ID" value="NZ_BAABDE010000018.1"/>
</dbReference>
<reference evidence="3" key="1">
    <citation type="journal article" date="2019" name="Int. J. Syst. Evol. Microbiol.">
        <title>The Global Catalogue of Microorganisms (GCM) 10K type strain sequencing project: providing services to taxonomists for standard genome sequencing and annotation.</title>
        <authorList>
            <consortium name="The Broad Institute Genomics Platform"/>
            <consortium name="The Broad Institute Genome Sequencing Center for Infectious Disease"/>
            <person name="Wu L."/>
            <person name="Ma J."/>
        </authorList>
    </citation>
    <scope>NUCLEOTIDE SEQUENCE [LARGE SCALE GENOMIC DNA]</scope>
    <source>
        <strain evidence="3">JCM 17138</strain>
    </source>
</reference>
<gene>
    <name evidence="2" type="ORF">GCM10022403_041490</name>
</gene>
<protein>
    <recommendedName>
        <fullName evidence="1">DUF397 domain-containing protein</fullName>
    </recommendedName>
</protein>
<comment type="caution">
    <text evidence="2">The sequence shown here is derived from an EMBL/GenBank/DDBJ whole genome shotgun (WGS) entry which is preliminary data.</text>
</comment>
<organism evidence="2 3">
    <name type="scientific">Streptomyces coacervatus</name>
    <dbReference type="NCBI Taxonomy" id="647381"/>
    <lineage>
        <taxon>Bacteria</taxon>
        <taxon>Bacillati</taxon>
        <taxon>Actinomycetota</taxon>
        <taxon>Actinomycetes</taxon>
        <taxon>Kitasatosporales</taxon>
        <taxon>Streptomycetaceae</taxon>
        <taxon>Streptomyces</taxon>
    </lineage>
</organism>
<evidence type="ECO:0000313" key="2">
    <source>
        <dbReference type="EMBL" id="GAA3803159.1"/>
    </source>
</evidence>
<feature type="domain" description="DUF397" evidence="1">
    <location>
        <begin position="5"/>
        <end position="54"/>
    </location>
</feature>
<sequence length="60" mass="6545">MTRRTWRKSSHCQEGEACVHISTTPDAVHLTDNDPPRTIVTVSPIAFGALIDLLKSSAGR</sequence>
<accession>A0ABP7HWE2</accession>
<evidence type="ECO:0000259" key="1">
    <source>
        <dbReference type="Pfam" id="PF04149"/>
    </source>
</evidence>
<evidence type="ECO:0000313" key="3">
    <source>
        <dbReference type="Proteomes" id="UP001501009"/>
    </source>
</evidence>
<proteinExistence type="predicted"/>
<dbReference type="InterPro" id="IPR007278">
    <property type="entry name" value="DUF397"/>
</dbReference>